<dbReference type="AlphaFoldDB" id="A0A9P0JX57"/>
<protein>
    <submittedName>
        <fullName evidence="2">Uncharacterized protein</fullName>
    </submittedName>
</protein>
<feature type="compositionally biased region" description="Polar residues" evidence="1">
    <location>
        <begin position="107"/>
        <end position="127"/>
    </location>
</feature>
<feature type="compositionally biased region" description="Low complexity" evidence="1">
    <location>
        <begin position="51"/>
        <end position="62"/>
    </location>
</feature>
<accession>A0A9P0JX57</accession>
<organism evidence="2 3">
    <name type="scientific">Acanthoscelides obtectus</name>
    <name type="common">Bean weevil</name>
    <name type="synonym">Bruchus obtectus</name>
    <dbReference type="NCBI Taxonomy" id="200917"/>
    <lineage>
        <taxon>Eukaryota</taxon>
        <taxon>Metazoa</taxon>
        <taxon>Ecdysozoa</taxon>
        <taxon>Arthropoda</taxon>
        <taxon>Hexapoda</taxon>
        <taxon>Insecta</taxon>
        <taxon>Pterygota</taxon>
        <taxon>Neoptera</taxon>
        <taxon>Endopterygota</taxon>
        <taxon>Coleoptera</taxon>
        <taxon>Polyphaga</taxon>
        <taxon>Cucujiformia</taxon>
        <taxon>Chrysomeloidea</taxon>
        <taxon>Chrysomelidae</taxon>
        <taxon>Bruchinae</taxon>
        <taxon>Bruchini</taxon>
        <taxon>Acanthoscelides</taxon>
    </lineage>
</organism>
<reference evidence="2" key="1">
    <citation type="submission" date="2022-03" db="EMBL/GenBank/DDBJ databases">
        <authorList>
            <person name="Sayadi A."/>
        </authorList>
    </citation>
    <scope>NUCLEOTIDE SEQUENCE</scope>
</reference>
<feature type="region of interest" description="Disordered" evidence="1">
    <location>
        <begin position="38"/>
        <end position="62"/>
    </location>
</feature>
<evidence type="ECO:0000313" key="3">
    <source>
        <dbReference type="Proteomes" id="UP001152888"/>
    </source>
</evidence>
<sequence>MLLCLSNIGDIMATSFRFLYWRVCCYFCTKRPKKLKRGRSTYRGSERLTRSRTVSARRSVRASARSGDSGIYSDVLQHSYHSDTELRYYEDPSRRSTSVPRVRPNKYNRTTGYATPRNLSQNPNQLRVNSLAQPRVPNSLDRRNRDVAIEMDPIVLDNTPILCNKYVIGKGEGFARTIPGKGKRSPDFLLFDVLFCVLSFGASKSKRACYRYSTRSGRLNQQVSVCLIRPNFYE</sequence>
<gene>
    <name evidence="2" type="ORF">ACAOBT_LOCUS4374</name>
</gene>
<proteinExistence type="predicted"/>
<comment type="caution">
    <text evidence="2">The sequence shown here is derived from an EMBL/GenBank/DDBJ whole genome shotgun (WGS) entry which is preliminary data.</text>
</comment>
<evidence type="ECO:0000256" key="1">
    <source>
        <dbReference type="SAM" id="MobiDB-lite"/>
    </source>
</evidence>
<name>A0A9P0JX57_ACAOB</name>
<keyword evidence="3" id="KW-1185">Reference proteome</keyword>
<evidence type="ECO:0000313" key="2">
    <source>
        <dbReference type="EMBL" id="CAH1961863.1"/>
    </source>
</evidence>
<dbReference type="EMBL" id="CAKOFQ010006697">
    <property type="protein sequence ID" value="CAH1961863.1"/>
    <property type="molecule type" value="Genomic_DNA"/>
</dbReference>
<feature type="region of interest" description="Disordered" evidence="1">
    <location>
        <begin position="87"/>
        <end position="127"/>
    </location>
</feature>
<dbReference type="OrthoDB" id="297496at2759"/>
<dbReference type="Proteomes" id="UP001152888">
    <property type="component" value="Unassembled WGS sequence"/>
</dbReference>